<dbReference type="InterPro" id="IPR036938">
    <property type="entry name" value="PAP2/HPO_sf"/>
</dbReference>
<feature type="transmembrane region" description="Helical" evidence="7">
    <location>
        <begin position="156"/>
        <end position="174"/>
    </location>
</feature>
<feature type="transmembrane region" description="Helical" evidence="7">
    <location>
        <begin position="49"/>
        <end position="71"/>
    </location>
</feature>
<protein>
    <submittedName>
        <fullName evidence="9">Phosphatase PAP2 family protein</fullName>
    </submittedName>
</protein>
<evidence type="ECO:0000256" key="3">
    <source>
        <dbReference type="ARBA" id="ARBA00022692"/>
    </source>
</evidence>
<name>A0AAE3R416_9BACT</name>
<dbReference type="AlphaFoldDB" id="A0AAE3R416"/>
<evidence type="ECO:0000256" key="4">
    <source>
        <dbReference type="ARBA" id="ARBA00022801"/>
    </source>
</evidence>
<keyword evidence="5 7" id="KW-1133">Transmembrane helix</keyword>
<dbReference type="Pfam" id="PF01569">
    <property type="entry name" value="PAP2"/>
    <property type="match status" value="1"/>
</dbReference>
<reference evidence="9" key="1">
    <citation type="submission" date="2023-05" db="EMBL/GenBank/DDBJ databases">
        <authorList>
            <person name="Zhang X."/>
        </authorList>
    </citation>
    <scope>NUCLEOTIDE SEQUENCE</scope>
    <source>
        <strain evidence="9">BD1B2-1</strain>
    </source>
</reference>
<dbReference type="PANTHER" id="PTHR14969">
    <property type="entry name" value="SPHINGOSINE-1-PHOSPHATE PHOSPHOHYDROLASE"/>
    <property type="match status" value="1"/>
</dbReference>
<dbReference type="GO" id="GO:0005886">
    <property type="term" value="C:plasma membrane"/>
    <property type="evidence" value="ECO:0007669"/>
    <property type="project" value="UniProtKB-SubCell"/>
</dbReference>
<sequence length="217" mass="24502">MAEVFKANKVFFVLYGIFLIAGGIWQVVWSPTQIFLVINGANHPFFDTFFQYFTNVGDGAFFAAVIILFLFIRYRYVLIGLGSFALSSLLAQGLKRLVFADVLRPKAVFEGSSYTLHWVAGLEIHSSHSFPSGHATTAFAVFSLLSIILKNQLSGFLFFTLAFLAAYSRVYLGQHFFADIYAGSFIGVSSTVLMYLVIERLLERNPKNWYQQNILRL</sequence>
<organism evidence="9 10">
    <name type="scientific">Xanthocytophaga agilis</name>
    <dbReference type="NCBI Taxonomy" id="3048010"/>
    <lineage>
        <taxon>Bacteria</taxon>
        <taxon>Pseudomonadati</taxon>
        <taxon>Bacteroidota</taxon>
        <taxon>Cytophagia</taxon>
        <taxon>Cytophagales</taxon>
        <taxon>Rhodocytophagaceae</taxon>
        <taxon>Xanthocytophaga</taxon>
    </lineage>
</organism>
<dbReference type="GO" id="GO:0016787">
    <property type="term" value="F:hydrolase activity"/>
    <property type="evidence" value="ECO:0007669"/>
    <property type="project" value="UniProtKB-KW"/>
</dbReference>
<dbReference type="SMART" id="SM00014">
    <property type="entry name" value="acidPPc"/>
    <property type="match status" value="1"/>
</dbReference>
<keyword evidence="4" id="KW-0378">Hydrolase</keyword>
<evidence type="ECO:0000256" key="5">
    <source>
        <dbReference type="ARBA" id="ARBA00022989"/>
    </source>
</evidence>
<comment type="subcellular location">
    <subcellularLocation>
        <location evidence="1">Cell membrane</location>
        <topology evidence="1">Multi-pass membrane protein</topology>
    </subcellularLocation>
</comment>
<proteinExistence type="predicted"/>
<feature type="domain" description="Phosphatidic acid phosphatase type 2/haloperoxidase" evidence="8">
    <location>
        <begin position="76"/>
        <end position="195"/>
    </location>
</feature>
<dbReference type="SUPFAM" id="SSF48317">
    <property type="entry name" value="Acid phosphatase/Vanadium-dependent haloperoxidase"/>
    <property type="match status" value="1"/>
</dbReference>
<evidence type="ECO:0000313" key="9">
    <source>
        <dbReference type="EMBL" id="MDJ1503226.1"/>
    </source>
</evidence>
<evidence type="ECO:0000259" key="8">
    <source>
        <dbReference type="SMART" id="SM00014"/>
    </source>
</evidence>
<keyword evidence="2" id="KW-1003">Cell membrane</keyword>
<accession>A0AAE3R416</accession>
<evidence type="ECO:0000313" key="10">
    <source>
        <dbReference type="Proteomes" id="UP001232063"/>
    </source>
</evidence>
<dbReference type="PANTHER" id="PTHR14969:SF62">
    <property type="entry name" value="DECAPRENYLPHOSPHORYL-5-PHOSPHORIBOSE PHOSPHATASE RV3807C-RELATED"/>
    <property type="match status" value="1"/>
</dbReference>
<dbReference type="Proteomes" id="UP001232063">
    <property type="component" value="Unassembled WGS sequence"/>
</dbReference>
<feature type="transmembrane region" description="Helical" evidence="7">
    <location>
        <begin position="12"/>
        <end position="29"/>
    </location>
</feature>
<keyword evidence="3 7" id="KW-0812">Transmembrane</keyword>
<comment type="caution">
    <text evidence="9">The sequence shown here is derived from an EMBL/GenBank/DDBJ whole genome shotgun (WGS) entry which is preliminary data.</text>
</comment>
<dbReference type="EMBL" id="JASJOU010000007">
    <property type="protein sequence ID" value="MDJ1503226.1"/>
    <property type="molecule type" value="Genomic_DNA"/>
</dbReference>
<evidence type="ECO:0000256" key="1">
    <source>
        <dbReference type="ARBA" id="ARBA00004651"/>
    </source>
</evidence>
<keyword evidence="10" id="KW-1185">Reference proteome</keyword>
<dbReference type="RefSeq" id="WP_314513781.1">
    <property type="nucleotide sequence ID" value="NZ_JASJOU010000007.1"/>
</dbReference>
<keyword evidence="6 7" id="KW-0472">Membrane</keyword>
<dbReference type="InterPro" id="IPR000326">
    <property type="entry name" value="PAP2/HPO"/>
</dbReference>
<evidence type="ECO:0000256" key="7">
    <source>
        <dbReference type="SAM" id="Phobius"/>
    </source>
</evidence>
<evidence type="ECO:0000256" key="2">
    <source>
        <dbReference type="ARBA" id="ARBA00022475"/>
    </source>
</evidence>
<gene>
    <name evidence="9" type="ORF">QNI22_21335</name>
</gene>
<evidence type="ECO:0000256" key="6">
    <source>
        <dbReference type="ARBA" id="ARBA00023136"/>
    </source>
</evidence>
<feature type="transmembrane region" description="Helical" evidence="7">
    <location>
        <begin position="76"/>
        <end position="94"/>
    </location>
</feature>
<feature type="transmembrane region" description="Helical" evidence="7">
    <location>
        <begin position="132"/>
        <end position="149"/>
    </location>
</feature>
<dbReference type="Gene3D" id="1.20.144.10">
    <property type="entry name" value="Phosphatidic acid phosphatase type 2/haloperoxidase"/>
    <property type="match status" value="1"/>
</dbReference>
<feature type="transmembrane region" description="Helical" evidence="7">
    <location>
        <begin position="180"/>
        <end position="198"/>
    </location>
</feature>